<comment type="caution">
    <text evidence="2">The sequence shown here is derived from an EMBL/GenBank/DDBJ whole genome shotgun (WGS) entry which is preliminary data.</text>
</comment>
<keyword evidence="1" id="KW-0472">Membrane</keyword>
<keyword evidence="1" id="KW-0812">Transmembrane</keyword>
<dbReference type="Proteomes" id="UP000194236">
    <property type="component" value="Unassembled WGS sequence"/>
</dbReference>
<feature type="transmembrane region" description="Helical" evidence="1">
    <location>
        <begin position="12"/>
        <end position="32"/>
    </location>
</feature>
<accession>A0A1Y3B2J1</accession>
<name>A0A1Y3B2J1_EURMA</name>
<keyword evidence="1" id="KW-1133">Transmembrane helix</keyword>
<dbReference type="AlphaFoldDB" id="A0A1Y3B2J1"/>
<evidence type="ECO:0000313" key="2">
    <source>
        <dbReference type="EMBL" id="OTF74093.1"/>
    </source>
</evidence>
<organism evidence="2 3">
    <name type="scientific">Euroglyphus maynei</name>
    <name type="common">Mayne's house dust mite</name>
    <dbReference type="NCBI Taxonomy" id="6958"/>
    <lineage>
        <taxon>Eukaryota</taxon>
        <taxon>Metazoa</taxon>
        <taxon>Ecdysozoa</taxon>
        <taxon>Arthropoda</taxon>
        <taxon>Chelicerata</taxon>
        <taxon>Arachnida</taxon>
        <taxon>Acari</taxon>
        <taxon>Acariformes</taxon>
        <taxon>Sarcoptiformes</taxon>
        <taxon>Astigmata</taxon>
        <taxon>Psoroptidia</taxon>
        <taxon>Analgoidea</taxon>
        <taxon>Pyroglyphidae</taxon>
        <taxon>Pyroglyphinae</taxon>
        <taxon>Euroglyphus</taxon>
    </lineage>
</organism>
<feature type="transmembrane region" description="Helical" evidence="1">
    <location>
        <begin position="44"/>
        <end position="63"/>
    </location>
</feature>
<feature type="transmembrane region" description="Helical" evidence="1">
    <location>
        <begin position="84"/>
        <end position="100"/>
    </location>
</feature>
<gene>
    <name evidence="2" type="ORF">BLA29_013775</name>
</gene>
<dbReference type="EMBL" id="MUJZ01048725">
    <property type="protein sequence ID" value="OTF74093.1"/>
    <property type="molecule type" value="Genomic_DNA"/>
</dbReference>
<proteinExistence type="predicted"/>
<protein>
    <submittedName>
        <fullName evidence="2">Uncharacterized protein</fullName>
    </submittedName>
</protein>
<reference evidence="2 3" key="1">
    <citation type="submission" date="2017-03" db="EMBL/GenBank/DDBJ databases">
        <title>Genome Survey of Euroglyphus maynei.</title>
        <authorList>
            <person name="Arlian L.G."/>
            <person name="Morgan M.S."/>
            <person name="Rider S.D."/>
        </authorList>
    </citation>
    <scope>NUCLEOTIDE SEQUENCE [LARGE SCALE GENOMIC DNA]</scope>
    <source>
        <strain evidence="2">Arlian Lab</strain>
        <tissue evidence="2">Whole body</tissue>
    </source>
</reference>
<evidence type="ECO:0000256" key="1">
    <source>
        <dbReference type="SAM" id="Phobius"/>
    </source>
</evidence>
<sequence>MATIFNNNYNVPSTSLTIIIWLIRNLYLWWWWCLPSLWNNDDKSIVKLNSTLTITTRINFIQLKRRRRRQKLPSYNNNNVPKNFNLVIILGKIYFFHFLFHTNSIV</sequence>
<keyword evidence="3" id="KW-1185">Reference proteome</keyword>
<evidence type="ECO:0000313" key="3">
    <source>
        <dbReference type="Proteomes" id="UP000194236"/>
    </source>
</evidence>